<dbReference type="OrthoDB" id="1162491at2"/>
<feature type="region of interest" description="Disordered" evidence="1">
    <location>
        <begin position="1"/>
        <end position="33"/>
    </location>
</feature>
<evidence type="ECO:0000313" key="5">
    <source>
        <dbReference type="Proteomes" id="UP000307140"/>
    </source>
</evidence>
<reference evidence="4 5" key="1">
    <citation type="submission" date="2019-05" db="EMBL/GenBank/DDBJ databases">
        <title>Polaribacter aestuariivivens sp. nov., isolated from a tidal flat.</title>
        <authorList>
            <person name="Yoon J.-H."/>
        </authorList>
    </citation>
    <scope>NUCLEOTIDE SEQUENCE [LARGE SCALE GENOMIC DNA]</scope>
    <source>
        <strain evidence="4 5">DBTF-3</strain>
    </source>
</reference>
<keyword evidence="2" id="KW-0812">Transmembrane</keyword>
<dbReference type="InterPro" id="IPR008613">
    <property type="entry name" value="Excalibur_Ca-bd_domain"/>
</dbReference>
<comment type="caution">
    <text evidence="4">The sequence shown here is derived from an EMBL/GenBank/DDBJ whole genome shotgun (WGS) entry which is preliminary data.</text>
</comment>
<dbReference type="RefSeq" id="WP_138537524.1">
    <property type="nucleotide sequence ID" value="NZ_VANR01000008.1"/>
</dbReference>
<gene>
    <name evidence="4" type="ORF">FDT66_13745</name>
</gene>
<sequence>MSYRRGYHKKDGTYVQGHFVSKKNKKSNKPKKQNNLGCFLTVCIFFVTTILFTSCEETESSCEKKKCSDFKTQSEAQTFFNSNPNCYRNLDIDDDNIPCENLPD</sequence>
<dbReference type="AlphaFoldDB" id="A0A5S3N094"/>
<dbReference type="Proteomes" id="UP000307140">
    <property type="component" value="Unassembled WGS sequence"/>
</dbReference>
<keyword evidence="2" id="KW-0472">Membrane</keyword>
<feature type="domain" description="Excalibur calcium-binding" evidence="3">
    <location>
        <begin position="65"/>
        <end position="100"/>
    </location>
</feature>
<feature type="compositionally biased region" description="Basic residues" evidence="1">
    <location>
        <begin position="20"/>
        <end position="32"/>
    </location>
</feature>
<evidence type="ECO:0000256" key="1">
    <source>
        <dbReference type="SAM" id="MobiDB-lite"/>
    </source>
</evidence>
<feature type="transmembrane region" description="Helical" evidence="2">
    <location>
        <begin position="35"/>
        <end position="54"/>
    </location>
</feature>
<evidence type="ECO:0000256" key="2">
    <source>
        <dbReference type="SAM" id="Phobius"/>
    </source>
</evidence>
<name>A0A5S3N094_9FLAO</name>
<dbReference type="Pfam" id="PF05901">
    <property type="entry name" value="Excalibur"/>
    <property type="match status" value="1"/>
</dbReference>
<proteinExistence type="predicted"/>
<evidence type="ECO:0000313" key="4">
    <source>
        <dbReference type="EMBL" id="TMM28661.1"/>
    </source>
</evidence>
<accession>A0A5S3N094</accession>
<evidence type="ECO:0000259" key="3">
    <source>
        <dbReference type="Pfam" id="PF05901"/>
    </source>
</evidence>
<dbReference type="EMBL" id="VANR01000008">
    <property type="protein sequence ID" value="TMM28661.1"/>
    <property type="molecule type" value="Genomic_DNA"/>
</dbReference>
<keyword evidence="2" id="KW-1133">Transmembrane helix</keyword>
<keyword evidence="5" id="KW-1185">Reference proteome</keyword>
<protein>
    <recommendedName>
        <fullName evidence="3">Excalibur calcium-binding domain-containing protein</fullName>
    </recommendedName>
</protein>
<organism evidence="4 5">
    <name type="scientific">Polaribacter aestuariivivens</name>
    <dbReference type="NCBI Taxonomy" id="2304626"/>
    <lineage>
        <taxon>Bacteria</taxon>
        <taxon>Pseudomonadati</taxon>
        <taxon>Bacteroidota</taxon>
        <taxon>Flavobacteriia</taxon>
        <taxon>Flavobacteriales</taxon>
        <taxon>Flavobacteriaceae</taxon>
    </lineage>
</organism>